<evidence type="ECO:0000313" key="1">
    <source>
        <dbReference type="EMBL" id="DAF94474.1"/>
    </source>
</evidence>
<name>A0A8S5UJ94_9CAUD</name>
<dbReference type="EMBL" id="BK016093">
    <property type="protein sequence ID" value="DAF94474.1"/>
    <property type="molecule type" value="Genomic_DNA"/>
</dbReference>
<sequence length="222" mass="23474">MADTETKTPLEANGDTIAEIKTMVESLPEAGGGTDINITGKVGDGIVIKSVDADGKPVEWESVKLAKSDGTNLSDAEAWLEYLGALPGKKIYCKDSDGKILAYTDKECTLAANYTAAMALADYGNSLLIYGNKTYQCTGFESPASAPDALVVAVYFRAELTSSGAVKTEIAKFNPMDYLAGTISSPVTITELIPASEARVASVEEDAKVVRTILLGEEEETK</sequence>
<accession>A0A8S5UJ94</accession>
<proteinExistence type="predicted"/>
<protein>
    <submittedName>
        <fullName evidence="1">Uncharacterized protein</fullName>
    </submittedName>
</protein>
<organism evidence="1">
    <name type="scientific">Siphoviridae sp. ctTDf8</name>
    <dbReference type="NCBI Taxonomy" id="2825517"/>
    <lineage>
        <taxon>Viruses</taxon>
        <taxon>Duplodnaviria</taxon>
        <taxon>Heunggongvirae</taxon>
        <taxon>Uroviricota</taxon>
        <taxon>Caudoviricetes</taxon>
    </lineage>
</organism>
<reference evidence="1" key="1">
    <citation type="journal article" date="2021" name="Proc. Natl. Acad. Sci. U.S.A.">
        <title>A Catalog of Tens of Thousands of Viruses from Human Metagenomes Reveals Hidden Associations with Chronic Diseases.</title>
        <authorList>
            <person name="Tisza M.J."/>
            <person name="Buck C.B."/>
        </authorList>
    </citation>
    <scope>NUCLEOTIDE SEQUENCE</scope>
    <source>
        <strain evidence="1">CtTDf8</strain>
    </source>
</reference>